<proteinExistence type="predicted"/>
<dbReference type="Proteomes" id="UP000030686">
    <property type="component" value="Unassembled WGS sequence"/>
</dbReference>
<feature type="domain" description="ATPase AAA-type core" evidence="1">
    <location>
        <begin position="229"/>
        <end position="263"/>
    </location>
</feature>
<sequence>MTQNDETWLNLECRFLDYNGFKFGEAGIFLRAFPLCHHPSHEQVRKDLVERGQKFRNLAGSHVRHCEGSAFFMNKGKAFKVNINSRVGVDAAFFHEMQPNYSRPSLRDIGVKDKDGISVIDIGAMLMEDREREKEKMRGDGVDAQKLSEADLLVSCPILCCFSFKDKMFLECAVSALRDVDWSPESFDCLKIPSETKTILLSLAKTRLGMIPTVPFDDVIDGKGQGFNILLNGPPGVGKTFTVEATSEYFKLPLYSISVGELVVNHGDSNALEQ</sequence>
<keyword evidence="3" id="KW-1185">Reference proteome</keyword>
<evidence type="ECO:0000313" key="3">
    <source>
        <dbReference type="Proteomes" id="UP000030686"/>
    </source>
</evidence>
<dbReference type="AlphaFoldDB" id="W6QJX6"/>
<dbReference type="InterPro" id="IPR027417">
    <property type="entry name" value="P-loop_NTPase"/>
</dbReference>
<dbReference type="GO" id="GO:0005524">
    <property type="term" value="F:ATP binding"/>
    <property type="evidence" value="ECO:0007669"/>
    <property type="project" value="InterPro"/>
</dbReference>
<dbReference type="OrthoDB" id="10042665at2759"/>
<dbReference type="PANTHER" id="PTHR46411">
    <property type="entry name" value="FAMILY ATPASE, PUTATIVE-RELATED"/>
    <property type="match status" value="1"/>
</dbReference>
<evidence type="ECO:0000259" key="1">
    <source>
        <dbReference type="Pfam" id="PF00004"/>
    </source>
</evidence>
<dbReference type="EMBL" id="HG792016">
    <property type="protein sequence ID" value="CDM29872.1"/>
    <property type="molecule type" value="Genomic_DNA"/>
</dbReference>
<dbReference type="OMA" id="FMVEATS"/>
<name>W6QJX6_PENRF</name>
<dbReference type="Pfam" id="PF00004">
    <property type="entry name" value="AAA"/>
    <property type="match status" value="1"/>
</dbReference>
<dbReference type="SUPFAM" id="SSF52540">
    <property type="entry name" value="P-loop containing nucleoside triphosphate hydrolases"/>
    <property type="match status" value="1"/>
</dbReference>
<accession>W6QJX6</accession>
<dbReference type="PANTHER" id="PTHR46411:SF3">
    <property type="entry name" value="AAA+ ATPASE DOMAIN-CONTAINING PROTEIN"/>
    <property type="match status" value="1"/>
</dbReference>
<dbReference type="Gene3D" id="3.40.50.300">
    <property type="entry name" value="P-loop containing nucleotide triphosphate hydrolases"/>
    <property type="match status" value="1"/>
</dbReference>
<gene>
    <name evidence="2" type="ORF">PROQFM164_S02g000021</name>
</gene>
<protein>
    <submittedName>
        <fullName evidence="2">ATPase, AAA-type, core</fullName>
    </submittedName>
</protein>
<organism evidence="2 3">
    <name type="scientific">Penicillium roqueforti (strain FM164)</name>
    <dbReference type="NCBI Taxonomy" id="1365484"/>
    <lineage>
        <taxon>Eukaryota</taxon>
        <taxon>Fungi</taxon>
        <taxon>Dikarya</taxon>
        <taxon>Ascomycota</taxon>
        <taxon>Pezizomycotina</taxon>
        <taxon>Eurotiomycetes</taxon>
        <taxon>Eurotiomycetidae</taxon>
        <taxon>Eurotiales</taxon>
        <taxon>Aspergillaceae</taxon>
        <taxon>Penicillium</taxon>
    </lineage>
</organism>
<dbReference type="STRING" id="1365484.W6QJX6"/>
<dbReference type="GO" id="GO:0016887">
    <property type="term" value="F:ATP hydrolysis activity"/>
    <property type="evidence" value="ECO:0007669"/>
    <property type="project" value="InterPro"/>
</dbReference>
<evidence type="ECO:0000313" key="2">
    <source>
        <dbReference type="EMBL" id="CDM29872.1"/>
    </source>
</evidence>
<dbReference type="InterPro" id="IPR003959">
    <property type="entry name" value="ATPase_AAA_core"/>
</dbReference>
<reference evidence="2" key="1">
    <citation type="journal article" date="2014" name="Nat. Commun.">
        <title>Multiple recent horizontal transfers of a large genomic region in cheese making fungi.</title>
        <authorList>
            <person name="Cheeseman K."/>
            <person name="Ropars J."/>
            <person name="Renault P."/>
            <person name="Dupont J."/>
            <person name="Gouzy J."/>
            <person name="Branca A."/>
            <person name="Abraham A.L."/>
            <person name="Ceppi M."/>
            <person name="Conseiller E."/>
            <person name="Debuchy R."/>
            <person name="Malagnac F."/>
            <person name="Goarin A."/>
            <person name="Silar P."/>
            <person name="Lacoste S."/>
            <person name="Sallet E."/>
            <person name="Bensimon A."/>
            <person name="Giraud T."/>
            <person name="Brygoo Y."/>
        </authorList>
    </citation>
    <scope>NUCLEOTIDE SEQUENCE [LARGE SCALE GENOMIC DNA]</scope>
    <source>
        <strain evidence="2">FM164</strain>
    </source>
</reference>